<proteinExistence type="inferred from homology"/>
<name>A0AAN7C872_9PEZI</name>
<evidence type="ECO:0000256" key="1">
    <source>
        <dbReference type="ARBA" id="ARBA00009009"/>
    </source>
</evidence>
<dbReference type="AlphaFoldDB" id="A0AAN7C872"/>
<dbReference type="Pfam" id="PF00144">
    <property type="entry name" value="Beta-lactamase"/>
    <property type="match status" value="1"/>
</dbReference>
<evidence type="ECO:0000256" key="2">
    <source>
        <dbReference type="ARBA" id="ARBA00022801"/>
    </source>
</evidence>
<gene>
    <name evidence="4" type="ORF">C8A03DRAFT_35064</name>
</gene>
<comment type="similarity">
    <text evidence="1">Belongs to the class-A beta-lactamase family.</text>
</comment>
<dbReference type="InterPro" id="IPR012338">
    <property type="entry name" value="Beta-lactam/transpept-like"/>
</dbReference>
<evidence type="ECO:0000313" key="5">
    <source>
        <dbReference type="Proteomes" id="UP001303760"/>
    </source>
</evidence>
<organism evidence="4 5">
    <name type="scientific">Achaetomium macrosporum</name>
    <dbReference type="NCBI Taxonomy" id="79813"/>
    <lineage>
        <taxon>Eukaryota</taxon>
        <taxon>Fungi</taxon>
        <taxon>Dikarya</taxon>
        <taxon>Ascomycota</taxon>
        <taxon>Pezizomycotina</taxon>
        <taxon>Sordariomycetes</taxon>
        <taxon>Sordariomycetidae</taxon>
        <taxon>Sordariales</taxon>
        <taxon>Chaetomiaceae</taxon>
        <taxon>Achaetomium</taxon>
    </lineage>
</organism>
<dbReference type="InterPro" id="IPR001466">
    <property type="entry name" value="Beta-lactam-related"/>
</dbReference>
<dbReference type="PANTHER" id="PTHR43283">
    <property type="entry name" value="BETA-LACTAMASE-RELATED"/>
    <property type="match status" value="1"/>
</dbReference>
<dbReference type="PANTHER" id="PTHR43283:SF17">
    <property type="entry name" value="(LOVD), PUTATIVE (AFU_ORTHOLOGUE AFUA_5G00920)-RELATED"/>
    <property type="match status" value="1"/>
</dbReference>
<dbReference type="GO" id="GO:0016787">
    <property type="term" value="F:hydrolase activity"/>
    <property type="evidence" value="ECO:0007669"/>
    <property type="project" value="UniProtKB-KW"/>
</dbReference>
<protein>
    <submittedName>
        <fullName evidence="4">Beta-lactamase/transpeptidase-like protein</fullName>
    </submittedName>
</protein>
<evidence type="ECO:0000259" key="3">
    <source>
        <dbReference type="Pfam" id="PF00144"/>
    </source>
</evidence>
<sequence>MAEKLNSILNSYVAHDTATKDKLLGAAFIVVSKDGPIYQGTAGRTRVSPSSPPFSTNSITWIASATKLLTTTCLMHLVERGKITLDEDVRPIVPELGQLPILKGFSDDDDGEPILVPNTRPITLRHLLTHTSGLGVDVADPDLIRWSQHIGRTANVGSCTIEGWSSPLKFAPGEGWYYGIGPEWAGQVLERVTGQRLGEYMAEHLCKPLGMRDTGFQLNKLVTEEKEAGFVPIAERSETTGELTEGRRNMFPAEPECESGGGGLYASAADYAKVMQALLKAVAGEDGGVVGRETAREMLRPQLNETQREWVKGIVFTFGSAAELPEGTPVDHGIGGLLTMGDVDGKRRKGSLMWSGMCNSRWWIDPQTGIGGVLIVNVIPYGDATVLKLYDELERAVYGELVPKWQETSK</sequence>
<dbReference type="Gene3D" id="3.40.710.10">
    <property type="entry name" value="DD-peptidase/beta-lactamase superfamily"/>
    <property type="match status" value="1"/>
</dbReference>
<dbReference type="SUPFAM" id="SSF56601">
    <property type="entry name" value="beta-lactamase/transpeptidase-like"/>
    <property type="match status" value="1"/>
</dbReference>
<evidence type="ECO:0000313" key="4">
    <source>
        <dbReference type="EMBL" id="KAK4237025.1"/>
    </source>
</evidence>
<dbReference type="InterPro" id="IPR050789">
    <property type="entry name" value="Diverse_Enzym_Activities"/>
</dbReference>
<feature type="domain" description="Beta-lactamase-related" evidence="3">
    <location>
        <begin position="20"/>
        <end position="378"/>
    </location>
</feature>
<accession>A0AAN7C872</accession>
<dbReference type="Proteomes" id="UP001303760">
    <property type="component" value="Unassembled WGS sequence"/>
</dbReference>
<reference evidence="4" key="1">
    <citation type="journal article" date="2023" name="Mol. Phylogenet. Evol.">
        <title>Genome-scale phylogeny and comparative genomics of the fungal order Sordariales.</title>
        <authorList>
            <person name="Hensen N."/>
            <person name="Bonometti L."/>
            <person name="Westerberg I."/>
            <person name="Brannstrom I.O."/>
            <person name="Guillou S."/>
            <person name="Cros-Aarteil S."/>
            <person name="Calhoun S."/>
            <person name="Haridas S."/>
            <person name="Kuo A."/>
            <person name="Mondo S."/>
            <person name="Pangilinan J."/>
            <person name="Riley R."/>
            <person name="LaButti K."/>
            <person name="Andreopoulos B."/>
            <person name="Lipzen A."/>
            <person name="Chen C."/>
            <person name="Yan M."/>
            <person name="Daum C."/>
            <person name="Ng V."/>
            <person name="Clum A."/>
            <person name="Steindorff A."/>
            <person name="Ohm R.A."/>
            <person name="Martin F."/>
            <person name="Silar P."/>
            <person name="Natvig D.O."/>
            <person name="Lalanne C."/>
            <person name="Gautier V."/>
            <person name="Ament-Velasquez S.L."/>
            <person name="Kruys A."/>
            <person name="Hutchinson M.I."/>
            <person name="Powell A.J."/>
            <person name="Barry K."/>
            <person name="Miller A.N."/>
            <person name="Grigoriev I.V."/>
            <person name="Debuchy R."/>
            <person name="Gladieux P."/>
            <person name="Hiltunen Thoren M."/>
            <person name="Johannesson H."/>
        </authorList>
    </citation>
    <scope>NUCLEOTIDE SEQUENCE</scope>
    <source>
        <strain evidence="4">CBS 532.94</strain>
    </source>
</reference>
<reference evidence="4" key="2">
    <citation type="submission" date="2023-05" db="EMBL/GenBank/DDBJ databases">
        <authorList>
            <consortium name="Lawrence Berkeley National Laboratory"/>
            <person name="Steindorff A."/>
            <person name="Hensen N."/>
            <person name="Bonometti L."/>
            <person name="Westerberg I."/>
            <person name="Brannstrom I.O."/>
            <person name="Guillou S."/>
            <person name="Cros-Aarteil S."/>
            <person name="Calhoun S."/>
            <person name="Haridas S."/>
            <person name="Kuo A."/>
            <person name="Mondo S."/>
            <person name="Pangilinan J."/>
            <person name="Riley R."/>
            <person name="Labutti K."/>
            <person name="Andreopoulos B."/>
            <person name="Lipzen A."/>
            <person name="Chen C."/>
            <person name="Yanf M."/>
            <person name="Daum C."/>
            <person name="Ng V."/>
            <person name="Clum A."/>
            <person name="Ohm R."/>
            <person name="Martin F."/>
            <person name="Silar P."/>
            <person name="Natvig D."/>
            <person name="Lalanne C."/>
            <person name="Gautier V."/>
            <person name="Ament-Velasquez S.L."/>
            <person name="Kruys A."/>
            <person name="Hutchinson M.I."/>
            <person name="Powell A.J."/>
            <person name="Barry K."/>
            <person name="Miller A.N."/>
            <person name="Grigoriev I.V."/>
            <person name="Debuchy R."/>
            <person name="Gladieux P."/>
            <person name="Thoren M.H."/>
            <person name="Johannesson H."/>
        </authorList>
    </citation>
    <scope>NUCLEOTIDE SEQUENCE</scope>
    <source>
        <strain evidence="4">CBS 532.94</strain>
    </source>
</reference>
<comment type="caution">
    <text evidence="4">The sequence shown here is derived from an EMBL/GenBank/DDBJ whole genome shotgun (WGS) entry which is preliminary data.</text>
</comment>
<keyword evidence="5" id="KW-1185">Reference proteome</keyword>
<keyword evidence="2" id="KW-0378">Hydrolase</keyword>
<dbReference type="EMBL" id="MU860160">
    <property type="protein sequence ID" value="KAK4237025.1"/>
    <property type="molecule type" value="Genomic_DNA"/>
</dbReference>